<dbReference type="EMBL" id="CP011020">
    <property type="protein sequence ID" value="AKJ98471.1"/>
    <property type="molecule type" value="Genomic_DNA"/>
</dbReference>
<sequence length="935" mass="102437">MASNSLADIVEKMKEGSITRGWGAVCVFNREKLNRILQQQWLEKYDGTGYLPVFSGTMDLNATGTEYGVMTNVLLGKPLLSFEPARLDTSKAKLTLSILGGNFSVHEKNRGLLYEFDITEAHGYTLTVELDLSLVVGVVDRLGRVTLDLSKGTKFSCNLAGPAASREKLGEYFDQRFKALPPERQVYVLGILDLKGGSDLTPTNFIVLTQRAPGAEVAGAKNAADGAVVVMVKLRGSEHGGEIPSPERFPYLIPDDGDYSATIVLAQEYVSRSDNEKLELIHSLLFPGEKNVFVEHTRREPKDLVIFGSLDPSRTSLTIEPGVHVVKAGGGPVEYKAYLDGVATDVEWSVSSLNSNTSAGMIDPVTGVYRPVSAANLGRELVRNIVKATYVDPQTRLIHEVQALLLVTTQSMKISPAVVSRIEGQTTNTVTFVATALSGTTLTWRQPTYGTLSAQGSSAVYTPPSAAQLLQLPEFTVVDTIAVEDGLGESVEASVVLTRGAPTLEIEPRFASDVRRSGTITFTEKSGAPEAVERIWQVIGEGTISNAGVYTAPATAVRPYAIVRCEIFGAGMLLYAGYSVVKLAIHDEEPGWTGLSKFSLEALRSLRLFANGYQQLPLEAVIETNGARLTQEEMDSLKMVYVSSNQYVPEVPALQDGIEKDDIPVTHRLWAQTRIANRYKPYAGPPAAQTQPGGTTAITDRVNLFLVGHSGQTTHFYAVFNDSLGNPWRSDRDPGHTDGIITLEPMPSPTPNIDDYALIRKRVDGGGGSDSDGDYDFDWYLKTIDYWALTYRRSGQVGVDFMTAEVRGLQSIVQWESPAPNETMFSYTGYGFNDPAKPNDANIMRYDPLLVEHLGLPLKTEMEPGEALDEGKFRIGLFRCEHADGVRQDQRVKLYPLRSQKLKVYLTDDEGNHHKLAIGFKSSDRNRLYVDHLDG</sequence>
<evidence type="ECO:0000313" key="1">
    <source>
        <dbReference type="EMBL" id="AKJ98471.1"/>
    </source>
</evidence>
<dbReference type="PATRIC" id="fig|587753.11.peg.2149"/>
<gene>
    <name evidence="1" type="ORF">VM99_10535</name>
</gene>
<proteinExistence type="predicted"/>
<reference evidence="2" key="2">
    <citation type="submission" date="2015-03" db="EMBL/GenBank/DDBJ databases">
        <authorList>
            <person name="Deng P."/>
            <person name="Lu S."/>
        </authorList>
    </citation>
    <scope>NUCLEOTIDE SEQUENCE [LARGE SCALE GENOMIC DNA]</scope>
    <source>
        <strain evidence="2">UFB2</strain>
    </source>
</reference>
<evidence type="ECO:0000313" key="2">
    <source>
        <dbReference type="Proteomes" id="UP000035212"/>
    </source>
</evidence>
<name>A0A0G3GI51_9PSED</name>
<accession>A0A0G3GI51</accession>
<protein>
    <submittedName>
        <fullName evidence="1">Uncharacterized protein</fullName>
    </submittedName>
</protein>
<dbReference type="AlphaFoldDB" id="A0A0G3GI51"/>
<reference evidence="1 2" key="1">
    <citation type="journal article" date="2015" name="Stand. Genomic Sci.">
        <title>Complete genome of Pseudomonas chlororaphis strain UFB2, a soil bacterium with antibacterial activity against bacterial canker pathogen of tomato.</title>
        <authorList>
            <person name="Deng P."/>
            <person name="Wang X."/>
            <person name="Baird S.M."/>
            <person name="Lu S.E."/>
        </authorList>
    </citation>
    <scope>NUCLEOTIDE SEQUENCE [LARGE SCALE GENOMIC DNA]</scope>
    <source>
        <strain evidence="1 2">UFB2</strain>
    </source>
</reference>
<dbReference type="Proteomes" id="UP000035212">
    <property type="component" value="Chromosome"/>
</dbReference>
<organism evidence="1 2">
    <name type="scientific">Pseudomonas chlororaphis</name>
    <dbReference type="NCBI Taxonomy" id="587753"/>
    <lineage>
        <taxon>Bacteria</taxon>
        <taxon>Pseudomonadati</taxon>
        <taxon>Pseudomonadota</taxon>
        <taxon>Gammaproteobacteria</taxon>
        <taxon>Pseudomonadales</taxon>
        <taxon>Pseudomonadaceae</taxon>
        <taxon>Pseudomonas</taxon>
    </lineage>
</organism>